<dbReference type="EMBL" id="AOSK01000136">
    <property type="protein sequence ID" value="EYD71580.1"/>
    <property type="molecule type" value="Genomic_DNA"/>
</dbReference>
<comment type="caution">
    <text evidence="1">The sequence shown here is derived from an EMBL/GenBank/DDBJ whole genome shotgun (WGS) entry which is preliminary data.</text>
</comment>
<name>A0A017HBB1_9RHOB</name>
<organism evidence="1 2">
    <name type="scientific">Rubellimicrobium mesophilum DSM 19309</name>
    <dbReference type="NCBI Taxonomy" id="442562"/>
    <lineage>
        <taxon>Bacteria</taxon>
        <taxon>Pseudomonadati</taxon>
        <taxon>Pseudomonadota</taxon>
        <taxon>Alphaproteobacteria</taxon>
        <taxon>Rhodobacterales</taxon>
        <taxon>Roseobacteraceae</taxon>
        <taxon>Rubellimicrobium</taxon>
    </lineage>
</organism>
<dbReference type="Proteomes" id="UP000019666">
    <property type="component" value="Unassembled WGS sequence"/>
</dbReference>
<dbReference type="AlphaFoldDB" id="A0A017HBB1"/>
<proteinExistence type="predicted"/>
<dbReference type="HOGENOM" id="CLU_2083118_0_0_5"/>
<reference evidence="1 2" key="1">
    <citation type="submission" date="2013-02" db="EMBL/GenBank/DDBJ databases">
        <authorList>
            <person name="Fiebig A."/>
            <person name="Goeker M."/>
            <person name="Klenk H.-P.P."/>
        </authorList>
    </citation>
    <scope>NUCLEOTIDE SEQUENCE [LARGE SCALE GENOMIC DNA]</scope>
    <source>
        <strain evidence="1 2">DSM 19309</strain>
    </source>
</reference>
<gene>
    <name evidence="1" type="ORF">Rumeso_04981</name>
</gene>
<protein>
    <submittedName>
        <fullName evidence="1">Uncharacterized protein</fullName>
    </submittedName>
</protein>
<dbReference type="STRING" id="442562.Rumeso_04981"/>
<sequence length="117" mass="12714">MVRDTLALAGDGLEPFWGLSVVLRAKLSPWERQSLAWAALMACDDEEAEGIAERVLGPPEGAGHPPVPFMDVAEEAMQWAAWASREELKTYLLACFNALPATERAKFLSLVMGARAA</sequence>
<accession>A0A017HBB1</accession>
<keyword evidence="2" id="KW-1185">Reference proteome</keyword>
<evidence type="ECO:0000313" key="1">
    <source>
        <dbReference type="EMBL" id="EYD71580.1"/>
    </source>
</evidence>
<evidence type="ECO:0000313" key="2">
    <source>
        <dbReference type="Proteomes" id="UP000019666"/>
    </source>
</evidence>